<proteinExistence type="predicted"/>
<name>A0A0L8GTN3_OCTBM</name>
<evidence type="ECO:0000256" key="1">
    <source>
        <dbReference type="SAM" id="Phobius"/>
    </source>
</evidence>
<sequence length="88" mass="10016">MRVKLRLATSLSVDTNTTELSNLKMSTQTISPSYIIELDIWTKLDIIAGMILFFVIVITIVVCSITPICPLFRFCPFNKKFLKNGKFI</sequence>
<evidence type="ECO:0000313" key="2">
    <source>
        <dbReference type="EMBL" id="KOF80164.1"/>
    </source>
</evidence>
<organism evidence="2">
    <name type="scientific">Octopus bimaculoides</name>
    <name type="common">California two-spotted octopus</name>
    <dbReference type="NCBI Taxonomy" id="37653"/>
    <lineage>
        <taxon>Eukaryota</taxon>
        <taxon>Metazoa</taxon>
        <taxon>Spiralia</taxon>
        <taxon>Lophotrochozoa</taxon>
        <taxon>Mollusca</taxon>
        <taxon>Cephalopoda</taxon>
        <taxon>Coleoidea</taxon>
        <taxon>Octopodiformes</taxon>
        <taxon>Octopoda</taxon>
        <taxon>Incirrata</taxon>
        <taxon>Octopodidae</taxon>
        <taxon>Octopus</taxon>
    </lineage>
</organism>
<keyword evidence="1" id="KW-1133">Transmembrane helix</keyword>
<feature type="transmembrane region" description="Helical" evidence="1">
    <location>
        <begin position="46"/>
        <end position="72"/>
    </location>
</feature>
<dbReference type="EMBL" id="KQ420475">
    <property type="protein sequence ID" value="KOF80164.1"/>
    <property type="molecule type" value="Genomic_DNA"/>
</dbReference>
<reference evidence="2" key="1">
    <citation type="submission" date="2015-07" db="EMBL/GenBank/DDBJ databases">
        <title>MeaNS - Measles Nucleotide Surveillance Program.</title>
        <authorList>
            <person name="Tran T."/>
            <person name="Druce J."/>
        </authorList>
    </citation>
    <scope>NUCLEOTIDE SEQUENCE</scope>
    <source>
        <strain evidence="2">UCB-OBI-ISO-001</strain>
        <tissue evidence="2">Gonad</tissue>
    </source>
</reference>
<keyword evidence="1" id="KW-0812">Transmembrane</keyword>
<dbReference type="OrthoDB" id="67700at2759"/>
<protein>
    <submittedName>
        <fullName evidence="2">Uncharacterized protein</fullName>
    </submittedName>
</protein>
<dbReference type="AlphaFoldDB" id="A0A0L8GTN3"/>
<accession>A0A0L8GTN3</accession>
<keyword evidence="1" id="KW-0472">Membrane</keyword>
<gene>
    <name evidence="2" type="ORF">OCBIM_22028320mg</name>
</gene>